<protein>
    <recommendedName>
        <fullName evidence="3">RING-type domain-containing protein</fullName>
    </recommendedName>
</protein>
<keyword evidence="1" id="KW-0862">Zinc</keyword>
<dbReference type="RefSeq" id="XP_044960827.1">
    <property type="nucleotide sequence ID" value="XM_045104892.1"/>
</dbReference>
<dbReference type="GO" id="GO:0008270">
    <property type="term" value="F:zinc ion binding"/>
    <property type="evidence" value="ECO:0007669"/>
    <property type="project" value="UniProtKB-KW"/>
</dbReference>
<name>A0A8I6Z6U8_HORVV</name>
<evidence type="ECO:0000259" key="3">
    <source>
        <dbReference type="PROSITE" id="PS50089"/>
    </source>
</evidence>
<dbReference type="AlphaFoldDB" id="A0A8I6Z6U8"/>
<reference evidence="4" key="3">
    <citation type="submission" date="2022-01" db="UniProtKB">
        <authorList>
            <consortium name="EnsemblPlants"/>
        </authorList>
    </citation>
    <scope>IDENTIFICATION</scope>
    <source>
        <strain evidence="4">subsp. vulgare</strain>
    </source>
</reference>
<feature type="region of interest" description="Disordered" evidence="2">
    <location>
        <begin position="1"/>
        <end position="22"/>
    </location>
</feature>
<dbReference type="SUPFAM" id="SSF57850">
    <property type="entry name" value="RING/U-box"/>
    <property type="match status" value="1"/>
</dbReference>
<dbReference type="Proteomes" id="UP000011116">
    <property type="component" value="Chromosome 7H"/>
</dbReference>
<dbReference type="PANTHER" id="PTHR31315">
    <property type="entry name" value="PROTEIN SIP5"/>
    <property type="match status" value="1"/>
</dbReference>
<evidence type="ECO:0000256" key="1">
    <source>
        <dbReference type="PROSITE-ProRule" id="PRU00175"/>
    </source>
</evidence>
<dbReference type="InterPro" id="IPR001841">
    <property type="entry name" value="Znf_RING"/>
</dbReference>
<dbReference type="PROSITE" id="PS50089">
    <property type="entry name" value="ZF_RING_2"/>
    <property type="match status" value="1"/>
</dbReference>
<keyword evidence="5" id="KW-1185">Reference proteome</keyword>
<dbReference type="Gramene" id="HORVU.MOREX.r3.7HG0741750.1">
    <property type="protein sequence ID" value="HORVU.MOREX.r3.7HG0741750.1"/>
    <property type="gene ID" value="HORVU.MOREX.r3.7HG0741750"/>
</dbReference>
<dbReference type="Gramene" id="HORVU.MOREX.r2.7HG0615180.1">
    <property type="protein sequence ID" value="HORVU.MOREX.r2.7HG0615180.1"/>
    <property type="gene ID" value="HORVU.MOREX.r2.7HG0615180"/>
</dbReference>
<accession>A0A8I6Z6U8</accession>
<gene>
    <name evidence="4" type="primary">LOC123411932</name>
</gene>
<dbReference type="Gene3D" id="3.30.40.10">
    <property type="entry name" value="Zinc/RING finger domain, C3HC4 (zinc finger)"/>
    <property type="match status" value="1"/>
</dbReference>
<dbReference type="OrthoDB" id="21471at2759"/>
<reference evidence="4" key="2">
    <citation type="submission" date="2020-10" db="EMBL/GenBank/DDBJ databases">
        <authorList>
            <person name="Scholz U."/>
            <person name="Mascher M."/>
            <person name="Fiebig A."/>
        </authorList>
    </citation>
    <scope>NUCLEOTIDE SEQUENCE [LARGE SCALE GENOMIC DNA]</scope>
    <source>
        <strain evidence="4">cv. Morex</strain>
    </source>
</reference>
<feature type="domain" description="RING-type" evidence="3">
    <location>
        <begin position="89"/>
        <end position="132"/>
    </location>
</feature>
<evidence type="ECO:0000313" key="4">
    <source>
        <dbReference type="EnsemblPlants" id="HORVU.MOREX.r3.7HG0741750.1"/>
    </source>
</evidence>
<keyword evidence="1" id="KW-0479">Metal-binding</keyword>
<organism evidence="4 5">
    <name type="scientific">Hordeum vulgare subsp. vulgare</name>
    <name type="common">Domesticated barley</name>
    <dbReference type="NCBI Taxonomy" id="112509"/>
    <lineage>
        <taxon>Eukaryota</taxon>
        <taxon>Viridiplantae</taxon>
        <taxon>Streptophyta</taxon>
        <taxon>Embryophyta</taxon>
        <taxon>Tracheophyta</taxon>
        <taxon>Spermatophyta</taxon>
        <taxon>Magnoliopsida</taxon>
        <taxon>Liliopsida</taxon>
        <taxon>Poales</taxon>
        <taxon>Poaceae</taxon>
        <taxon>BOP clade</taxon>
        <taxon>Pooideae</taxon>
        <taxon>Triticodae</taxon>
        <taxon>Triticeae</taxon>
        <taxon>Hordeinae</taxon>
        <taxon>Hordeum</taxon>
    </lineage>
</organism>
<proteinExistence type="predicted"/>
<dbReference type="InterPro" id="IPR013083">
    <property type="entry name" value="Znf_RING/FYVE/PHD"/>
</dbReference>
<dbReference type="KEGG" id="hvg:123411932"/>
<dbReference type="InterPro" id="IPR039301">
    <property type="entry name" value="Sip5/DA2"/>
</dbReference>
<dbReference type="EnsemblPlants" id="HORVU.MOREX.r3.7HG0741750.1">
    <property type="protein sequence ID" value="HORVU.MOREX.r3.7HG0741750.1"/>
    <property type="gene ID" value="HORVU.MOREX.r3.7HG0741750"/>
</dbReference>
<evidence type="ECO:0000313" key="5">
    <source>
        <dbReference type="Proteomes" id="UP000011116"/>
    </source>
</evidence>
<dbReference type="PANTHER" id="PTHR31315:SF1">
    <property type="entry name" value="PROTEIN SIP5"/>
    <property type="match status" value="1"/>
</dbReference>
<sequence length="178" mass="19908">MRLRRDYKPGSGRMSKPATPPRLPLARIATTMGNAALRGPAVEERLTQPRRLVRQLSDLDSDRLRRLIRSGDLAPCFDASDEDARAVECPICFHFYPSLNRSNCCGKGICTECFLQLMPSKASRAVHCPFCKTAAFAVEYRGARTLSEKKLQREKKSNAHEVATRIHSKNTCGYILAP</sequence>
<reference evidence="5" key="1">
    <citation type="journal article" date="2012" name="Nature">
        <title>A physical, genetic and functional sequence assembly of the barley genome.</title>
        <authorList>
            <consortium name="The International Barley Genome Sequencing Consortium"/>
            <person name="Mayer K.F."/>
            <person name="Waugh R."/>
            <person name="Brown J.W."/>
            <person name="Schulman A."/>
            <person name="Langridge P."/>
            <person name="Platzer M."/>
            <person name="Fincher G.B."/>
            <person name="Muehlbauer G.J."/>
            <person name="Sato K."/>
            <person name="Close T.J."/>
            <person name="Wise R.P."/>
            <person name="Stein N."/>
        </authorList>
    </citation>
    <scope>NUCLEOTIDE SEQUENCE [LARGE SCALE GENOMIC DNA]</scope>
    <source>
        <strain evidence="5">cv. Morex</strain>
    </source>
</reference>
<evidence type="ECO:0000256" key="2">
    <source>
        <dbReference type="SAM" id="MobiDB-lite"/>
    </source>
</evidence>
<keyword evidence="1" id="KW-0863">Zinc-finger</keyword>
<dbReference type="GeneID" id="123411932"/>